<keyword evidence="2" id="KW-1185">Reference proteome</keyword>
<dbReference type="AlphaFoldDB" id="A0A494XTV4"/>
<name>A0A494XTV4_9BURK</name>
<organism evidence="1 2">
    <name type="scientific">Pararobbsia silviterrae</name>
    <dbReference type="NCBI Taxonomy" id="1792498"/>
    <lineage>
        <taxon>Bacteria</taxon>
        <taxon>Pseudomonadati</taxon>
        <taxon>Pseudomonadota</taxon>
        <taxon>Betaproteobacteria</taxon>
        <taxon>Burkholderiales</taxon>
        <taxon>Burkholderiaceae</taxon>
        <taxon>Pararobbsia</taxon>
    </lineage>
</organism>
<proteinExistence type="predicted"/>
<evidence type="ECO:0000313" key="2">
    <source>
        <dbReference type="Proteomes" id="UP000270342"/>
    </source>
</evidence>
<dbReference type="Proteomes" id="UP000270342">
    <property type="component" value="Unassembled WGS sequence"/>
</dbReference>
<evidence type="ECO:0000313" key="1">
    <source>
        <dbReference type="EMBL" id="RKP53252.1"/>
    </source>
</evidence>
<protein>
    <submittedName>
        <fullName evidence="1">Uncharacterized protein</fullName>
    </submittedName>
</protein>
<sequence>MIWIARELVSRLGSERIDSLFGIKLGAILDLHIKRLDPIIDILRSQSEYFRLPLPSFHL</sequence>
<reference evidence="1 2" key="1">
    <citation type="submission" date="2018-10" db="EMBL/GenBank/DDBJ databases">
        <title>Robbsia sp. DHC34, isolated from soil.</title>
        <authorList>
            <person name="Gao Z.-H."/>
            <person name="Qiu L.-H."/>
        </authorList>
    </citation>
    <scope>NUCLEOTIDE SEQUENCE [LARGE SCALE GENOMIC DNA]</scope>
    <source>
        <strain evidence="1 2">DHC34</strain>
    </source>
</reference>
<dbReference type="EMBL" id="RBZU01000007">
    <property type="protein sequence ID" value="RKP53252.1"/>
    <property type="molecule type" value="Genomic_DNA"/>
</dbReference>
<accession>A0A494XTV4</accession>
<gene>
    <name evidence="1" type="ORF">D7S86_16070</name>
</gene>
<comment type="caution">
    <text evidence="1">The sequence shown here is derived from an EMBL/GenBank/DDBJ whole genome shotgun (WGS) entry which is preliminary data.</text>
</comment>